<dbReference type="GO" id="GO:0003700">
    <property type="term" value="F:DNA-binding transcription factor activity"/>
    <property type="evidence" value="ECO:0007669"/>
    <property type="project" value="InterPro"/>
</dbReference>
<keyword evidence="6" id="KW-1185">Reference proteome</keyword>
<dbReference type="EMBL" id="FXXP01000005">
    <property type="protein sequence ID" value="SMX30496.1"/>
    <property type="molecule type" value="Genomic_DNA"/>
</dbReference>
<keyword evidence="3" id="KW-0804">Transcription</keyword>
<dbReference type="OrthoDB" id="9793400at2"/>
<name>A0A238JL24_9RHOB</name>
<organism evidence="5 6">
    <name type="scientific">Pelagimonas phthalicica</name>
    <dbReference type="NCBI Taxonomy" id="1037362"/>
    <lineage>
        <taxon>Bacteria</taxon>
        <taxon>Pseudomonadati</taxon>
        <taxon>Pseudomonadota</taxon>
        <taxon>Alphaproteobacteria</taxon>
        <taxon>Rhodobacterales</taxon>
        <taxon>Roseobacteraceae</taxon>
        <taxon>Pelagimonas</taxon>
    </lineage>
</organism>
<dbReference type="PROSITE" id="PS01124">
    <property type="entry name" value="HTH_ARAC_FAMILY_2"/>
    <property type="match status" value="1"/>
</dbReference>
<dbReference type="InterPro" id="IPR018060">
    <property type="entry name" value="HTH_AraC"/>
</dbReference>
<dbReference type="PRINTS" id="PR00032">
    <property type="entry name" value="HTHARAC"/>
</dbReference>
<dbReference type="Proteomes" id="UP000225972">
    <property type="component" value="Unassembled WGS sequence"/>
</dbReference>
<reference evidence="6" key="1">
    <citation type="submission" date="2017-05" db="EMBL/GenBank/DDBJ databases">
        <authorList>
            <person name="Rodrigo-Torres L."/>
            <person name="Arahal R. D."/>
            <person name="Lucena T."/>
        </authorList>
    </citation>
    <scope>NUCLEOTIDE SEQUENCE [LARGE SCALE GENOMIC DNA]</scope>
    <source>
        <strain evidence="6">CECT 8649</strain>
    </source>
</reference>
<dbReference type="InterPro" id="IPR020449">
    <property type="entry name" value="Tscrpt_reg_AraC-type_HTH"/>
</dbReference>
<dbReference type="SMART" id="SM00342">
    <property type="entry name" value="HTH_ARAC"/>
    <property type="match status" value="1"/>
</dbReference>
<evidence type="ECO:0000256" key="1">
    <source>
        <dbReference type="ARBA" id="ARBA00023015"/>
    </source>
</evidence>
<proteinExistence type="predicted"/>
<feature type="domain" description="HTH araC/xylS-type" evidence="4">
    <location>
        <begin position="247"/>
        <end position="345"/>
    </location>
</feature>
<dbReference type="Pfam" id="PF12833">
    <property type="entry name" value="HTH_18"/>
    <property type="match status" value="1"/>
</dbReference>
<sequence length="347" mass="38431">MSYFVKPMTRLEPHLAPVQRIIDRNPTGADAVTRQTTFEFILIDAFSMVSVVTAIEPLRVANRILGEERYVWYVTQEAGAPPEASNGLSLPTQPIQPDDVAVDYTFLCAGMHTHPRDATRLYALLNRRYAAGRTVGAVSLAPAILARAGLLKDKRCVIHWEGLGAFVEEFPHVEILNGLFEIDGRVITSSGGLAMLDLFLDILKRDQESWLVQAVSNQLQIGQARSGSDRQSAGQFRLPVTAPRMMHKALAVIDQTLAAPLSPDSLADQIGTSRRTLDRRFQEFTQSTVAEFYRARRLEQARGLLRYSNISILDVALSTGFPTASYFSSLFKSAYGLSPKQFRKAAS</sequence>
<dbReference type="InterPro" id="IPR009057">
    <property type="entry name" value="Homeodomain-like_sf"/>
</dbReference>
<dbReference type="InterPro" id="IPR002818">
    <property type="entry name" value="DJ-1/PfpI"/>
</dbReference>
<dbReference type="AlphaFoldDB" id="A0A238JL24"/>
<dbReference type="PANTHER" id="PTHR43280:SF28">
    <property type="entry name" value="HTH-TYPE TRANSCRIPTIONAL ACTIVATOR RHAS"/>
    <property type="match status" value="1"/>
</dbReference>
<dbReference type="InterPro" id="IPR029062">
    <property type="entry name" value="Class_I_gatase-like"/>
</dbReference>
<dbReference type="SUPFAM" id="SSF52317">
    <property type="entry name" value="Class I glutamine amidotransferase-like"/>
    <property type="match status" value="1"/>
</dbReference>
<accession>A0A238JL24</accession>
<evidence type="ECO:0000313" key="5">
    <source>
        <dbReference type="EMBL" id="SMX30496.1"/>
    </source>
</evidence>
<keyword evidence="2" id="KW-0238">DNA-binding</keyword>
<dbReference type="PANTHER" id="PTHR43280">
    <property type="entry name" value="ARAC-FAMILY TRANSCRIPTIONAL REGULATOR"/>
    <property type="match status" value="1"/>
</dbReference>
<dbReference type="Gene3D" id="1.10.10.60">
    <property type="entry name" value="Homeodomain-like"/>
    <property type="match status" value="1"/>
</dbReference>
<keyword evidence="1" id="KW-0805">Transcription regulation</keyword>
<dbReference type="Pfam" id="PF01965">
    <property type="entry name" value="DJ-1_PfpI"/>
    <property type="match status" value="1"/>
</dbReference>
<dbReference type="PROSITE" id="PS00041">
    <property type="entry name" value="HTH_ARAC_FAMILY_1"/>
    <property type="match status" value="1"/>
</dbReference>
<evidence type="ECO:0000259" key="4">
    <source>
        <dbReference type="PROSITE" id="PS01124"/>
    </source>
</evidence>
<protein>
    <submittedName>
        <fullName evidence="5">HTH-type transcriptional regulator CdhR</fullName>
    </submittedName>
</protein>
<evidence type="ECO:0000313" key="6">
    <source>
        <dbReference type="Proteomes" id="UP000225972"/>
    </source>
</evidence>
<evidence type="ECO:0000256" key="3">
    <source>
        <dbReference type="ARBA" id="ARBA00023163"/>
    </source>
</evidence>
<gene>
    <name evidence="5" type="primary">cdhR_9</name>
    <name evidence="5" type="ORF">TRP8649_04640</name>
</gene>
<dbReference type="InterPro" id="IPR018062">
    <property type="entry name" value="HTH_AraC-typ_CS"/>
</dbReference>
<dbReference type="SUPFAM" id="SSF46689">
    <property type="entry name" value="Homeodomain-like"/>
    <property type="match status" value="2"/>
</dbReference>
<dbReference type="Gene3D" id="3.40.50.880">
    <property type="match status" value="1"/>
</dbReference>
<dbReference type="GO" id="GO:0043565">
    <property type="term" value="F:sequence-specific DNA binding"/>
    <property type="evidence" value="ECO:0007669"/>
    <property type="project" value="InterPro"/>
</dbReference>
<evidence type="ECO:0000256" key="2">
    <source>
        <dbReference type="ARBA" id="ARBA00023125"/>
    </source>
</evidence>
<dbReference type="CDD" id="cd03136">
    <property type="entry name" value="GATase1_AraC_ArgR_like"/>
    <property type="match status" value="1"/>
</dbReference>